<feature type="region of interest" description="Disordered" evidence="1">
    <location>
        <begin position="171"/>
        <end position="190"/>
    </location>
</feature>
<dbReference type="KEGG" id="emt:CPZ25_018950"/>
<name>A0A4P9CEG7_EUBML</name>
<protein>
    <submittedName>
        <fullName evidence="2">Uncharacterized protein</fullName>
    </submittedName>
</protein>
<dbReference type="Gene3D" id="1.10.8.200">
    <property type="entry name" value="Replisome organizer (g39p helicase loader/inhibitor protein)"/>
    <property type="match status" value="1"/>
</dbReference>
<evidence type="ECO:0000313" key="2">
    <source>
        <dbReference type="EMBL" id="QCT73305.1"/>
    </source>
</evidence>
<evidence type="ECO:0000256" key="1">
    <source>
        <dbReference type="SAM" id="MobiDB-lite"/>
    </source>
</evidence>
<sequence length="190" mass="21417">MNRNETLKILAVIKAAYPYYYNNQSEEDLKTVVSLWQGMFEEYEYPLVSGAVRAFIASDKKGFPPSVGMVFDKLRLLSEPQELSEMEAWSQLSKAVKNSAWYAEEEFAKLPEDIRGIVGSPASLREWALMEAGTFHSVIQSNFMRSYRACRGRKRALEELPENVRGLIGELAGQKALPPDRGRDSDAGSE</sequence>
<gene>
    <name evidence="2" type="ORF">CPZ25_018950</name>
</gene>
<reference evidence="2 3" key="1">
    <citation type="submission" date="2018-05" db="EMBL/GenBank/DDBJ databases">
        <title>Genome comparison of Eubacterium sp.</title>
        <authorList>
            <person name="Feng Y."/>
            <person name="Sanchez-Andrea I."/>
            <person name="Stams A.J.M."/>
            <person name="De Vos W.M."/>
        </authorList>
    </citation>
    <scope>NUCLEOTIDE SEQUENCE [LARGE SCALE GENOMIC DNA]</scope>
    <source>
        <strain evidence="2 3">YI</strain>
    </source>
</reference>
<feature type="compositionally biased region" description="Basic and acidic residues" evidence="1">
    <location>
        <begin position="178"/>
        <end position="190"/>
    </location>
</feature>
<proteinExistence type="predicted"/>
<dbReference type="EMBL" id="CP029487">
    <property type="protein sequence ID" value="QCT73305.1"/>
    <property type="molecule type" value="Genomic_DNA"/>
</dbReference>
<organism evidence="2 3">
    <name type="scientific">Eubacterium maltosivorans</name>
    <dbReference type="NCBI Taxonomy" id="2041044"/>
    <lineage>
        <taxon>Bacteria</taxon>
        <taxon>Bacillati</taxon>
        <taxon>Bacillota</taxon>
        <taxon>Clostridia</taxon>
        <taxon>Eubacteriales</taxon>
        <taxon>Eubacteriaceae</taxon>
        <taxon>Eubacterium</taxon>
    </lineage>
</organism>
<evidence type="ECO:0000313" key="3">
    <source>
        <dbReference type="Proteomes" id="UP000218387"/>
    </source>
</evidence>
<accession>A0A4P9CEG7</accession>
<dbReference type="AlphaFoldDB" id="A0A4P9CEG7"/>
<dbReference type="Proteomes" id="UP000218387">
    <property type="component" value="Chromosome"/>
</dbReference>
<keyword evidence="3" id="KW-1185">Reference proteome</keyword>
<dbReference type="RefSeq" id="WP_058695406.1">
    <property type="nucleotide sequence ID" value="NZ_CABJDW020000002.1"/>
</dbReference>